<accession>A0AC59Y396</accession>
<reference evidence="1" key="1">
    <citation type="submission" date="2023-05" db="EMBL/GenBank/DDBJ databases">
        <authorList>
            <consortium name="ELIXIR-Norway"/>
        </authorList>
    </citation>
    <scope>NUCLEOTIDE SEQUENCE</scope>
</reference>
<name>A0AC59Y396_RANTA</name>
<organism evidence="1 2">
    <name type="scientific">Rangifer tarandus platyrhynchus</name>
    <name type="common">Svalbard reindeer</name>
    <dbReference type="NCBI Taxonomy" id="3082113"/>
    <lineage>
        <taxon>Eukaryota</taxon>
        <taxon>Metazoa</taxon>
        <taxon>Chordata</taxon>
        <taxon>Craniata</taxon>
        <taxon>Vertebrata</taxon>
        <taxon>Euteleostomi</taxon>
        <taxon>Mammalia</taxon>
        <taxon>Eutheria</taxon>
        <taxon>Laurasiatheria</taxon>
        <taxon>Artiodactyla</taxon>
        <taxon>Ruminantia</taxon>
        <taxon>Pecora</taxon>
        <taxon>Cervidae</taxon>
        <taxon>Odocoileinae</taxon>
        <taxon>Rangifer</taxon>
    </lineage>
</organism>
<proteinExistence type="predicted"/>
<protein>
    <submittedName>
        <fullName evidence="1">Uncharacterized protein</fullName>
    </submittedName>
</protein>
<reference evidence="1" key="2">
    <citation type="submission" date="2025-03" db="EMBL/GenBank/DDBJ databases">
        <authorList>
            <consortium name="ELIXIR-Norway"/>
            <consortium name="Elixir Norway"/>
        </authorList>
    </citation>
    <scope>NUCLEOTIDE SEQUENCE</scope>
</reference>
<evidence type="ECO:0000313" key="2">
    <source>
        <dbReference type="Proteomes" id="UP001162501"/>
    </source>
</evidence>
<dbReference type="EMBL" id="OX596085">
    <property type="protein sequence ID" value="CAM9330459.1"/>
    <property type="molecule type" value="Genomic_DNA"/>
</dbReference>
<sequence length="147" mass="16600">MNQKRSVIPVIPGPSLSHLSQTLWFFSWILWILSLPHHQILDPTLYFFISSLCVPCISCYDGDAGLNSALALTFLWDPEMHRCRHMRVHTRTHTSFHCVPWGFGWGRCKGFIRTSAIPMGLKGFQAGKQSPASLLPPNRGISPRQVS</sequence>
<evidence type="ECO:0000313" key="1">
    <source>
        <dbReference type="EMBL" id="CAM9330459.1"/>
    </source>
</evidence>
<gene>
    <name evidence="1" type="ORF">MRATA1EN22A_LOCUS1054</name>
</gene>
<dbReference type="Proteomes" id="UP001162501">
    <property type="component" value="Chromosome 1"/>
</dbReference>